<evidence type="ECO:0000256" key="1">
    <source>
        <dbReference type="ARBA" id="ARBA00004196"/>
    </source>
</evidence>
<dbReference type="GO" id="GO:0030313">
    <property type="term" value="C:cell envelope"/>
    <property type="evidence" value="ECO:0007669"/>
    <property type="project" value="UniProtKB-SubCell"/>
</dbReference>
<dbReference type="PANTHER" id="PTHR30600:SF10">
    <property type="entry name" value="BLL6722 PROTEIN"/>
    <property type="match status" value="1"/>
</dbReference>
<dbReference type="PANTHER" id="PTHR30600">
    <property type="entry name" value="CYTOCHROME C PEROXIDASE-RELATED"/>
    <property type="match status" value="1"/>
</dbReference>
<dbReference type="GO" id="GO:0009055">
    <property type="term" value="F:electron transfer activity"/>
    <property type="evidence" value="ECO:0007669"/>
    <property type="project" value="InterPro"/>
</dbReference>
<dbReference type="Gene3D" id="1.10.760.10">
    <property type="entry name" value="Cytochrome c-like domain"/>
    <property type="match status" value="2"/>
</dbReference>
<keyword evidence="6 7" id="KW-0408">Iron</keyword>
<sequence length="381" mass="41202">MRRWIPIALLALGCSEPLTGLRAECAELGLDDTECETIAAWRLQDALPPARGNAYADDPRAAELGRAIFFDTGFSTVPDVSCATCHRADRAFQDGVAVSEVIAGSPGARNSPTLYNAAWNDGFFFWDGRADSLWSQPLFAFENEIEMRTTRLAIAHRIASEYGDEYEAIFGALPALDGLPAEGKPGDPSWEALREEDRDAVNRVVANVGKALEAYMRRIVSGPSALDRYLDGDRDALDDDARRGLARFVKSGCATCHSGPMLADGAFRLTAASGTDGDRGRAEGIEILLASPFSAAGPYFDQDAGEALTLPEGPSEDDEGRFRTPSLRNIAQTAPYGRSGTRDLESFITSSFFYEEGDERVIAAFLRALDGAPPPSEWTDP</sequence>
<organism evidence="9 10">
    <name type="scientific">Sandaracinus amylolyticus</name>
    <dbReference type="NCBI Taxonomy" id="927083"/>
    <lineage>
        <taxon>Bacteria</taxon>
        <taxon>Pseudomonadati</taxon>
        <taxon>Myxococcota</taxon>
        <taxon>Polyangia</taxon>
        <taxon>Polyangiales</taxon>
        <taxon>Sandaracinaceae</taxon>
        <taxon>Sandaracinus</taxon>
    </lineage>
</organism>
<comment type="subcellular location">
    <subcellularLocation>
        <location evidence="1">Cell envelope</location>
    </subcellularLocation>
</comment>
<dbReference type="Proteomes" id="UP000034883">
    <property type="component" value="Chromosome"/>
</dbReference>
<evidence type="ECO:0000256" key="7">
    <source>
        <dbReference type="PROSITE-ProRule" id="PRU00433"/>
    </source>
</evidence>
<dbReference type="GO" id="GO:0046872">
    <property type="term" value="F:metal ion binding"/>
    <property type="evidence" value="ECO:0007669"/>
    <property type="project" value="UniProtKB-KW"/>
</dbReference>
<evidence type="ECO:0000256" key="2">
    <source>
        <dbReference type="ARBA" id="ARBA00022617"/>
    </source>
</evidence>
<keyword evidence="4" id="KW-0732">Signal</keyword>
<evidence type="ECO:0000256" key="4">
    <source>
        <dbReference type="ARBA" id="ARBA00022729"/>
    </source>
</evidence>
<dbReference type="InterPro" id="IPR036909">
    <property type="entry name" value="Cyt_c-like_dom_sf"/>
</dbReference>
<dbReference type="PROSITE" id="PS51007">
    <property type="entry name" value="CYTC"/>
    <property type="match status" value="2"/>
</dbReference>
<reference evidence="9 10" key="1">
    <citation type="submission" date="2015-03" db="EMBL/GenBank/DDBJ databases">
        <title>Genome assembly of Sandaracinus amylolyticus DSM 53668.</title>
        <authorList>
            <person name="Sharma G."/>
            <person name="Subramanian S."/>
        </authorList>
    </citation>
    <scope>NUCLEOTIDE SEQUENCE [LARGE SCALE GENOMIC DNA]</scope>
    <source>
        <strain evidence="9 10">DSM 53668</strain>
    </source>
</reference>
<protein>
    <submittedName>
        <fullName evidence="9">Methylamine utilization protein</fullName>
    </submittedName>
</protein>
<dbReference type="Pfam" id="PF03150">
    <property type="entry name" value="CCP_MauG"/>
    <property type="match status" value="1"/>
</dbReference>
<keyword evidence="3 7" id="KW-0479">Metal-binding</keyword>
<gene>
    <name evidence="9" type="ORF">DB32_007037</name>
</gene>
<keyword evidence="10" id="KW-1185">Reference proteome</keyword>
<dbReference type="EMBL" id="CP011125">
    <property type="protein sequence ID" value="AKF09888.1"/>
    <property type="molecule type" value="Genomic_DNA"/>
</dbReference>
<name>A0A0F6YLT8_9BACT</name>
<feature type="domain" description="Cytochrome c" evidence="8">
    <location>
        <begin position="60"/>
        <end position="209"/>
    </location>
</feature>
<feature type="domain" description="Cytochrome c" evidence="8">
    <location>
        <begin position="239"/>
        <end position="370"/>
    </location>
</feature>
<dbReference type="SUPFAM" id="SSF46626">
    <property type="entry name" value="Cytochrome c"/>
    <property type="match status" value="2"/>
</dbReference>
<evidence type="ECO:0000313" key="10">
    <source>
        <dbReference type="Proteomes" id="UP000034883"/>
    </source>
</evidence>
<keyword evidence="2 7" id="KW-0349">Heme</keyword>
<proteinExistence type="predicted"/>
<dbReference type="RefSeq" id="WP_053236895.1">
    <property type="nucleotide sequence ID" value="NZ_CP011125.1"/>
</dbReference>
<dbReference type="GO" id="GO:0020037">
    <property type="term" value="F:heme binding"/>
    <property type="evidence" value="ECO:0007669"/>
    <property type="project" value="InterPro"/>
</dbReference>
<evidence type="ECO:0000313" key="9">
    <source>
        <dbReference type="EMBL" id="AKF09888.1"/>
    </source>
</evidence>
<dbReference type="GO" id="GO:0004130">
    <property type="term" value="F:cytochrome-c peroxidase activity"/>
    <property type="evidence" value="ECO:0007669"/>
    <property type="project" value="TreeGrafter"/>
</dbReference>
<evidence type="ECO:0000259" key="8">
    <source>
        <dbReference type="PROSITE" id="PS51007"/>
    </source>
</evidence>
<evidence type="ECO:0000256" key="5">
    <source>
        <dbReference type="ARBA" id="ARBA00023002"/>
    </source>
</evidence>
<dbReference type="AlphaFoldDB" id="A0A0F6YLT8"/>
<accession>A0A0F6YLT8</accession>
<keyword evidence="5" id="KW-0560">Oxidoreductase</keyword>
<evidence type="ECO:0000256" key="3">
    <source>
        <dbReference type="ARBA" id="ARBA00022723"/>
    </source>
</evidence>
<dbReference type="InterPro" id="IPR009056">
    <property type="entry name" value="Cyt_c-like_dom"/>
</dbReference>
<evidence type="ECO:0000256" key="6">
    <source>
        <dbReference type="ARBA" id="ARBA00023004"/>
    </source>
</evidence>
<dbReference type="KEGG" id="samy:DB32_007037"/>
<dbReference type="InterPro" id="IPR051395">
    <property type="entry name" value="Cytochrome_c_Peroxidase/MauG"/>
</dbReference>
<dbReference type="STRING" id="927083.DB32_007037"/>
<dbReference type="InterPro" id="IPR004852">
    <property type="entry name" value="Di-haem_cyt_c_peroxidsae"/>
</dbReference>